<dbReference type="NCBIfam" id="NF006054">
    <property type="entry name" value="PRK08202.1"/>
    <property type="match status" value="1"/>
</dbReference>
<keyword evidence="4 5" id="KW-0808">Transferase</keyword>
<proteinExistence type="inferred from homology"/>
<evidence type="ECO:0000256" key="4">
    <source>
        <dbReference type="ARBA" id="ARBA00022679"/>
    </source>
</evidence>
<dbReference type="RefSeq" id="WP_379961920.1">
    <property type="nucleotide sequence ID" value="NZ_JAUYVI010000012.1"/>
</dbReference>
<dbReference type="SUPFAM" id="SSF53167">
    <property type="entry name" value="Purine and uridine phosphorylases"/>
    <property type="match status" value="1"/>
</dbReference>
<evidence type="ECO:0000259" key="6">
    <source>
        <dbReference type="Pfam" id="PF01048"/>
    </source>
</evidence>
<accession>A0ABU0YWF4</accession>
<evidence type="ECO:0000256" key="1">
    <source>
        <dbReference type="ARBA" id="ARBA00005058"/>
    </source>
</evidence>
<comment type="similarity">
    <text evidence="2 5">Belongs to the PNP/MTAP phosphorylase family.</text>
</comment>
<evidence type="ECO:0000256" key="3">
    <source>
        <dbReference type="ARBA" id="ARBA00022676"/>
    </source>
</evidence>
<name>A0ABU0YWF4_9PROT</name>
<dbReference type="InterPro" id="IPR011268">
    <property type="entry name" value="Purine_phosphorylase"/>
</dbReference>
<evidence type="ECO:0000256" key="2">
    <source>
        <dbReference type="ARBA" id="ARBA00006751"/>
    </source>
</evidence>
<dbReference type="InterPro" id="IPR000845">
    <property type="entry name" value="Nucleoside_phosphorylase_d"/>
</dbReference>
<protein>
    <recommendedName>
        <fullName evidence="5">Purine nucleoside phosphorylase</fullName>
        <ecNumber evidence="5">2.4.2.1</ecNumber>
    </recommendedName>
    <alternativeName>
        <fullName evidence="5">Inosine-guanosine phosphorylase</fullName>
    </alternativeName>
</protein>
<evidence type="ECO:0000313" key="8">
    <source>
        <dbReference type="Proteomes" id="UP001230156"/>
    </source>
</evidence>
<sequence>MIEQLLEGIPKQARGFRAQIGLILGSGVGPFADMIDRSMVVSYSDLPGFPRSGVVGHAGRLILGWIGQTPVACLQGRAHYYEHGNPSAMKAPIETLAALGCKSVIVTNAGGSLNPEIPAGAVAMITDHISLTQVSPLFGETGSKRFIDMVDAYDPGMRAEFAAIAKRIGLDLKQGVYCWFSGPQFETPAEVRAARVLGADIAGMSTVPDVILARYCGLKVAGFSIITNMGAGLSDAKLSHEHTMVQARAAADKLFDLLQAYIADFRG</sequence>
<dbReference type="EMBL" id="JAUYVI010000012">
    <property type="protein sequence ID" value="MDQ7251490.1"/>
    <property type="molecule type" value="Genomic_DNA"/>
</dbReference>
<evidence type="ECO:0000256" key="5">
    <source>
        <dbReference type="PIRNR" id="PIRNR000477"/>
    </source>
</evidence>
<keyword evidence="8" id="KW-1185">Reference proteome</keyword>
<organism evidence="7 8">
    <name type="scientific">Dongia sedimenti</name>
    <dbReference type="NCBI Taxonomy" id="3064282"/>
    <lineage>
        <taxon>Bacteria</taxon>
        <taxon>Pseudomonadati</taxon>
        <taxon>Pseudomonadota</taxon>
        <taxon>Alphaproteobacteria</taxon>
        <taxon>Rhodospirillales</taxon>
        <taxon>Dongiaceae</taxon>
        <taxon>Dongia</taxon>
    </lineage>
</organism>
<comment type="pathway">
    <text evidence="1 5">Purine metabolism; purine nucleoside salvage.</text>
</comment>
<dbReference type="GO" id="GO:0004731">
    <property type="term" value="F:purine-nucleoside phosphorylase activity"/>
    <property type="evidence" value="ECO:0007669"/>
    <property type="project" value="UniProtKB-EC"/>
</dbReference>
<dbReference type="PANTHER" id="PTHR11904:SF9">
    <property type="entry name" value="PURINE NUCLEOSIDE PHOSPHORYLASE-RELATED"/>
    <property type="match status" value="1"/>
</dbReference>
<dbReference type="NCBIfam" id="TIGR01697">
    <property type="entry name" value="PNPH-PUNA-XAPA"/>
    <property type="match status" value="1"/>
</dbReference>
<dbReference type="Pfam" id="PF01048">
    <property type="entry name" value="PNP_UDP_1"/>
    <property type="match status" value="1"/>
</dbReference>
<dbReference type="PANTHER" id="PTHR11904">
    <property type="entry name" value="METHYLTHIOADENOSINE/PURINE NUCLEOSIDE PHOSPHORYLASE"/>
    <property type="match status" value="1"/>
</dbReference>
<dbReference type="PIRSF" id="PIRSF000477">
    <property type="entry name" value="PurNPase"/>
    <property type="match status" value="1"/>
</dbReference>
<reference evidence="8" key="1">
    <citation type="submission" date="2023-08" db="EMBL/GenBank/DDBJ databases">
        <title>Rhodospirillaceae gen. nov., a novel taxon isolated from the Yangtze River Yuezi River estuary sludge.</title>
        <authorList>
            <person name="Ruan L."/>
        </authorList>
    </citation>
    <scope>NUCLEOTIDE SEQUENCE [LARGE SCALE GENOMIC DNA]</scope>
    <source>
        <strain evidence="8">R-7</strain>
    </source>
</reference>
<dbReference type="EC" id="2.4.2.1" evidence="5"/>
<dbReference type="InterPro" id="IPR035994">
    <property type="entry name" value="Nucleoside_phosphorylase_sf"/>
</dbReference>
<gene>
    <name evidence="7" type="ORF">Q8A70_27640</name>
</gene>
<dbReference type="Proteomes" id="UP001230156">
    <property type="component" value="Unassembled WGS sequence"/>
</dbReference>
<comment type="caution">
    <text evidence="7">The sequence shown here is derived from an EMBL/GenBank/DDBJ whole genome shotgun (WGS) entry which is preliminary data.</text>
</comment>
<comment type="function">
    <text evidence="5">The purine nucleoside phosphorylases catalyze the phosphorolytic breakdown of the N-glycosidic bond in the beta-(deoxy)ribonucleoside molecules, with the formation of the corresponding free purine bases and pentose-1-phosphate.</text>
</comment>
<dbReference type="CDD" id="cd09009">
    <property type="entry name" value="PNP-EcPNPII_like"/>
    <property type="match status" value="1"/>
</dbReference>
<dbReference type="Gene3D" id="3.40.50.1580">
    <property type="entry name" value="Nucleoside phosphorylase domain"/>
    <property type="match status" value="1"/>
</dbReference>
<keyword evidence="3 5" id="KW-0328">Glycosyltransferase</keyword>
<feature type="domain" description="Nucleoside phosphorylase" evidence="6">
    <location>
        <begin position="20"/>
        <end position="263"/>
    </location>
</feature>
<evidence type="ECO:0000313" key="7">
    <source>
        <dbReference type="EMBL" id="MDQ7251490.1"/>
    </source>
</evidence>